<organism evidence="1 2">
    <name type="scientific">Pleurodeles waltl</name>
    <name type="common">Iberian ribbed newt</name>
    <dbReference type="NCBI Taxonomy" id="8319"/>
    <lineage>
        <taxon>Eukaryota</taxon>
        <taxon>Metazoa</taxon>
        <taxon>Chordata</taxon>
        <taxon>Craniata</taxon>
        <taxon>Vertebrata</taxon>
        <taxon>Euteleostomi</taxon>
        <taxon>Amphibia</taxon>
        <taxon>Batrachia</taxon>
        <taxon>Caudata</taxon>
        <taxon>Salamandroidea</taxon>
        <taxon>Salamandridae</taxon>
        <taxon>Pleurodelinae</taxon>
        <taxon>Pleurodeles</taxon>
    </lineage>
</organism>
<sequence length="69" mass="7451">MLVTSPWYRWTAAAAVLGSSYWLRWKDDPRGPTEASVAVLENSPLQCTAVHSCHAPVFASVLVSYAASA</sequence>
<name>A0AAV7U3V2_PLEWA</name>
<dbReference type="Proteomes" id="UP001066276">
    <property type="component" value="Chromosome 3_1"/>
</dbReference>
<evidence type="ECO:0000313" key="1">
    <source>
        <dbReference type="EMBL" id="KAJ1183485.1"/>
    </source>
</evidence>
<evidence type="ECO:0008006" key="3">
    <source>
        <dbReference type="Google" id="ProtNLM"/>
    </source>
</evidence>
<accession>A0AAV7U3V2</accession>
<dbReference type="AlphaFoldDB" id="A0AAV7U3V2"/>
<reference evidence="1" key="1">
    <citation type="journal article" date="2022" name="bioRxiv">
        <title>Sequencing and chromosome-scale assembly of the giantPleurodeles waltlgenome.</title>
        <authorList>
            <person name="Brown T."/>
            <person name="Elewa A."/>
            <person name="Iarovenko S."/>
            <person name="Subramanian E."/>
            <person name="Araus A.J."/>
            <person name="Petzold A."/>
            <person name="Susuki M."/>
            <person name="Suzuki K.-i.T."/>
            <person name="Hayashi T."/>
            <person name="Toyoda A."/>
            <person name="Oliveira C."/>
            <person name="Osipova E."/>
            <person name="Leigh N.D."/>
            <person name="Simon A."/>
            <person name="Yun M.H."/>
        </authorList>
    </citation>
    <scope>NUCLEOTIDE SEQUENCE</scope>
    <source>
        <strain evidence="1">20211129_DDA</strain>
        <tissue evidence="1">Liver</tissue>
    </source>
</reference>
<gene>
    <name evidence="1" type="ORF">NDU88_000304</name>
</gene>
<evidence type="ECO:0000313" key="2">
    <source>
        <dbReference type="Proteomes" id="UP001066276"/>
    </source>
</evidence>
<dbReference type="EMBL" id="JANPWB010000005">
    <property type="protein sequence ID" value="KAJ1183485.1"/>
    <property type="molecule type" value="Genomic_DNA"/>
</dbReference>
<proteinExistence type="predicted"/>
<comment type="caution">
    <text evidence="1">The sequence shown here is derived from an EMBL/GenBank/DDBJ whole genome shotgun (WGS) entry which is preliminary data.</text>
</comment>
<protein>
    <recommendedName>
        <fullName evidence="3">Secreted protein</fullName>
    </recommendedName>
</protein>
<keyword evidence="2" id="KW-1185">Reference proteome</keyword>